<name>A0ABR3TVL2_9PEZI</name>
<organism evidence="3 4">
    <name type="scientific">Diplodia intermedia</name>
    <dbReference type="NCBI Taxonomy" id="856260"/>
    <lineage>
        <taxon>Eukaryota</taxon>
        <taxon>Fungi</taxon>
        <taxon>Dikarya</taxon>
        <taxon>Ascomycota</taxon>
        <taxon>Pezizomycotina</taxon>
        <taxon>Dothideomycetes</taxon>
        <taxon>Dothideomycetes incertae sedis</taxon>
        <taxon>Botryosphaeriales</taxon>
        <taxon>Botryosphaeriaceae</taxon>
        <taxon>Diplodia</taxon>
    </lineage>
</organism>
<evidence type="ECO:0000256" key="2">
    <source>
        <dbReference type="SAM" id="SignalP"/>
    </source>
</evidence>
<feature type="signal peptide" evidence="2">
    <location>
        <begin position="1"/>
        <end position="18"/>
    </location>
</feature>
<dbReference type="EMBL" id="JAKEKT020000018">
    <property type="protein sequence ID" value="KAL1645718.1"/>
    <property type="molecule type" value="Genomic_DNA"/>
</dbReference>
<keyword evidence="2" id="KW-0732">Signal</keyword>
<evidence type="ECO:0000313" key="4">
    <source>
        <dbReference type="Proteomes" id="UP001521184"/>
    </source>
</evidence>
<evidence type="ECO:0000313" key="3">
    <source>
        <dbReference type="EMBL" id="KAL1645718.1"/>
    </source>
</evidence>
<sequence>MKGFTIAAVAVLSAVVTAQDLGALLSSCASDQFQELGLTGVDGDPCKSDAGKPSYYKCSCTTGQDFVINYLCKNPGSCAPEDIPGLSDTLVSFCKSLGVTVTPPANPCGASGGGGSSSAPPSSAAASSAPASAASSAASSAPSSAASSPASASAATPPGTPTTPAGTPVGTPAGTPVGTPASYTGAAAINNAVGGLVGMAGLAGFLVL</sequence>
<protein>
    <submittedName>
        <fullName evidence="3">Uncharacterized protein</fullName>
    </submittedName>
</protein>
<reference evidence="3 4" key="1">
    <citation type="journal article" date="2023" name="Plant Dis.">
        <title>First Report of Diplodia intermedia Causing Canker and Dieback Diseases on Apple Trees in Canada.</title>
        <authorList>
            <person name="Ellouze W."/>
            <person name="Ilyukhin E."/>
            <person name="Sulman M."/>
            <person name="Ali S."/>
        </authorList>
    </citation>
    <scope>NUCLEOTIDE SEQUENCE [LARGE SCALE GENOMIC DNA]</scope>
    <source>
        <strain evidence="3 4">M45-28</strain>
    </source>
</reference>
<comment type="caution">
    <text evidence="3">The sequence shown here is derived from an EMBL/GenBank/DDBJ whole genome shotgun (WGS) entry which is preliminary data.</text>
</comment>
<evidence type="ECO:0000256" key="1">
    <source>
        <dbReference type="SAM" id="MobiDB-lite"/>
    </source>
</evidence>
<dbReference type="Proteomes" id="UP001521184">
    <property type="component" value="Unassembled WGS sequence"/>
</dbReference>
<gene>
    <name evidence="3" type="ORF">SLS58_003602</name>
</gene>
<keyword evidence="4" id="KW-1185">Reference proteome</keyword>
<feature type="chain" id="PRO_5045870942" evidence="2">
    <location>
        <begin position="19"/>
        <end position="208"/>
    </location>
</feature>
<feature type="region of interest" description="Disordered" evidence="1">
    <location>
        <begin position="139"/>
        <end position="176"/>
    </location>
</feature>
<proteinExistence type="predicted"/>
<accession>A0ABR3TVL2</accession>